<evidence type="ECO:0000313" key="2">
    <source>
        <dbReference type="Proteomes" id="UP000003558"/>
    </source>
</evidence>
<gene>
    <name evidence="1" type="ORF">GOALK_004_00010</name>
</gene>
<organism evidence="1 2">
    <name type="scientific">Gordonia alkanivorans NBRC 16433</name>
    <dbReference type="NCBI Taxonomy" id="1027371"/>
    <lineage>
        <taxon>Bacteria</taxon>
        <taxon>Bacillati</taxon>
        <taxon>Actinomycetota</taxon>
        <taxon>Actinomycetes</taxon>
        <taxon>Mycobacteriales</taxon>
        <taxon>Gordoniaceae</taxon>
        <taxon>Gordonia</taxon>
    </lineage>
</organism>
<dbReference type="Proteomes" id="UP000003558">
    <property type="component" value="Unassembled WGS sequence"/>
</dbReference>
<reference evidence="1 2" key="1">
    <citation type="submission" date="2011-05" db="EMBL/GenBank/DDBJ databases">
        <title>Whole genome shotgun sequence of Gordonia alkanivorans NBRC 16433.</title>
        <authorList>
            <person name="Hosoyama A."/>
            <person name="Nakamura S."/>
            <person name="Takarada H."/>
            <person name="Tsuchikane K."/>
            <person name="Yamazaki S."/>
            <person name="Fujita N."/>
        </authorList>
    </citation>
    <scope>NUCLEOTIDE SEQUENCE [LARGE SCALE GENOMIC DNA]</scope>
    <source>
        <strain evidence="1 2">NBRC 16433</strain>
    </source>
</reference>
<dbReference type="EMBL" id="BACI01000004">
    <property type="protein sequence ID" value="GAA10735.1"/>
    <property type="molecule type" value="Genomic_DNA"/>
</dbReference>
<name>F9VQ46_9ACTN</name>
<proteinExistence type="predicted"/>
<protein>
    <submittedName>
        <fullName evidence="1">Uncharacterized protein</fullName>
    </submittedName>
</protein>
<accession>F9VQ46</accession>
<evidence type="ECO:0000313" key="1">
    <source>
        <dbReference type="EMBL" id="GAA10735.1"/>
    </source>
</evidence>
<sequence length="70" mass="7359">MRINTLYNGSAGLGREKWVTASFGPRSGAKKVWEVATGSGPASIGLTTYSVNSPVRVRQGYNGGAYVLVP</sequence>
<comment type="caution">
    <text evidence="1">The sequence shown here is derived from an EMBL/GenBank/DDBJ whole genome shotgun (WGS) entry which is preliminary data.</text>
</comment>
<dbReference type="AlphaFoldDB" id="F9VQ46"/>